<protein>
    <recommendedName>
        <fullName evidence="8">PHD-type domain-containing protein</fullName>
    </recommendedName>
</protein>
<dbReference type="Gene3D" id="3.30.40.10">
    <property type="entry name" value="Zinc/RING finger domain, C3HC4 (zinc finger)"/>
    <property type="match status" value="1"/>
</dbReference>
<dbReference type="Pfam" id="PF00628">
    <property type="entry name" value="PHD"/>
    <property type="match status" value="1"/>
</dbReference>
<dbReference type="InterPro" id="IPR019786">
    <property type="entry name" value="Zinc_finger_PHD-type_CS"/>
</dbReference>
<keyword evidence="10" id="KW-1185">Reference proteome</keyword>
<feature type="compositionally biased region" description="Polar residues" evidence="7">
    <location>
        <begin position="521"/>
        <end position="531"/>
    </location>
</feature>
<dbReference type="Proteomes" id="UP000268162">
    <property type="component" value="Unassembled WGS sequence"/>
</dbReference>
<feature type="domain" description="PHD-type" evidence="8">
    <location>
        <begin position="85"/>
        <end position="136"/>
    </location>
</feature>
<dbReference type="InterPro" id="IPR001965">
    <property type="entry name" value="Znf_PHD"/>
</dbReference>
<keyword evidence="3 6" id="KW-0863">Zinc-finger</keyword>
<evidence type="ECO:0000256" key="5">
    <source>
        <dbReference type="ARBA" id="ARBA00023242"/>
    </source>
</evidence>
<dbReference type="STRING" id="215637.A0A4P9ZQ24"/>
<dbReference type="PROSITE" id="PS01359">
    <property type="entry name" value="ZF_PHD_1"/>
    <property type="match status" value="1"/>
</dbReference>
<evidence type="ECO:0000256" key="6">
    <source>
        <dbReference type="PROSITE-ProRule" id="PRU00146"/>
    </source>
</evidence>
<dbReference type="AlphaFoldDB" id="A0A4P9ZQ24"/>
<reference evidence="10" key="1">
    <citation type="journal article" date="2018" name="Nat. Microbiol.">
        <title>Leveraging single-cell genomics to expand the fungal tree of life.</title>
        <authorList>
            <person name="Ahrendt S.R."/>
            <person name="Quandt C.A."/>
            <person name="Ciobanu D."/>
            <person name="Clum A."/>
            <person name="Salamov A."/>
            <person name="Andreopoulos B."/>
            <person name="Cheng J.F."/>
            <person name="Woyke T."/>
            <person name="Pelin A."/>
            <person name="Henrissat B."/>
            <person name="Reynolds N.K."/>
            <person name="Benny G.L."/>
            <person name="Smith M.E."/>
            <person name="James T.Y."/>
            <person name="Grigoriev I.V."/>
        </authorList>
    </citation>
    <scope>NUCLEOTIDE SEQUENCE [LARGE SCALE GENOMIC DNA]</scope>
    <source>
        <strain evidence="10">RSA 468</strain>
    </source>
</reference>
<dbReference type="InterPro" id="IPR037869">
    <property type="entry name" value="Spp1/CFP1"/>
</dbReference>
<feature type="compositionally biased region" description="Low complexity" evidence="7">
    <location>
        <begin position="612"/>
        <end position="630"/>
    </location>
</feature>
<feature type="compositionally biased region" description="Polar residues" evidence="7">
    <location>
        <begin position="581"/>
        <end position="600"/>
    </location>
</feature>
<keyword evidence="2" id="KW-0479">Metal-binding</keyword>
<feature type="region of interest" description="Disordered" evidence="7">
    <location>
        <begin position="977"/>
        <end position="1005"/>
    </location>
</feature>
<accession>A0A4P9ZQ24</accession>
<evidence type="ECO:0000256" key="1">
    <source>
        <dbReference type="ARBA" id="ARBA00004123"/>
    </source>
</evidence>
<feature type="compositionally biased region" description="Polar residues" evidence="7">
    <location>
        <begin position="892"/>
        <end position="905"/>
    </location>
</feature>
<evidence type="ECO:0000259" key="8">
    <source>
        <dbReference type="PROSITE" id="PS50016"/>
    </source>
</evidence>
<name>A0A4P9ZQ24_9FUNG</name>
<dbReference type="GO" id="GO:0048188">
    <property type="term" value="C:Set1C/COMPASS complex"/>
    <property type="evidence" value="ECO:0007669"/>
    <property type="project" value="InterPro"/>
</dbReference>
<comment type="subcellular location">
    <subcellularLocation>
        <location evidence="1">Nucleus</location>
    </subcellularLocation>
</comment>
<feature type="region of interest" description="Disordered" evidence="7">
    <location>
        <begin position="581"/>
        <end position="636"/>
    </location>
</feature>
<feature type="region of interest" description="Disordered" evidence="7">
    <location>
        <begin position="465"/>
        <end position="488"/>
    </location>
</feature>
<organism evidence="9 10">
    <name type="scientific">Dimargaris cristalligena</name>
    <dbReference type="NCBI Taxonomy" id="215637"/>
    <lineage>
        <taxon>Eukaryota</taxon>
        <taxon>Fungi</taxon>
        <taxon>Fungi incertae sedis</taxon>
        <taxon>Zoopagomycota</taxon>
        <taxon>Kickxellomycotina</taxon>
        <taxon>Dimargaritomycetes</taxon>
        <taxon>Dimargaritales</taxon>
        <taxon>Dimargaritaceae</taxon>
        <taxon>Dimargaris</taxon>
    </lineage>
</organism>
<gene>
    <name evidence="9" type="ORF">BJ085DRAFT_40903</name>
</gene>
<dbReference type="InterPro" id="IPR013083">
    <property type="entry name" value="Znf_RING/FYVE/PHD"/>
</dbReference>
<feature type="region of interest" description="Disordered" evidence="7">
    <location>
        <begin position="846"/>
        <end position="867"/>
    </location>
</feature>
<feature type="region of interest" description="Disordered" evidence="7">
    <location>
        <begin position="509"/>
        <end position="531"/>
    </location>
</feature>
<evidence type="ECO:0000256" key="3">
    <source>
        <dbReference type="ARBA" id="ARBA00022771"/>
    </source>
</evidence>
<feature type="compositionally biased region" description="Basic residues" evidence="7">
    <location>
        <begin position="190"/>
        <end position="206"/>
    </location>
</feature>
<dbReference type="PANTHER" id="PTHR46174">
    <property type="entry name" value="CXXC-TYPE ZINC FINGER PROTEIN 1"/>
    <property type="match status" value="1"/>
</dbReference>
<evidence type="ECO:0000313" key="9">
    <source>
        <dbReference type="EMBL" id="RKP35566.1"/>
    </source>
</evidence>
<dbReference type="InterPro" id="IPR019787">
    <property type="entry name" value="Znf_PHD-finger"/>
</dbReference>
<dbReference type="SUPFAM" id="SSF57903">
    <property type="entry name" value="FYVE/PHD zinc finger"/>
    <property type="match status" value="1"/>
</dbReference>
<feature type="compositionally biased region" description="Polar residues" evidence="7">
    <location>
        <begin position="353"/>
        <end position="368"/>
    </location>
</feature>
<evidence type="ECO:0000256" key="7">
    <source>
        <dbReference type="SAM" id="MobiDB-lite"/>
    </source>
</evidence>
<evidence type="ECO:0000256" key="4">
    <source>
        <dbReference type="ARBA" id="ARBA00022833"/>
    </source>
</evidence>
<dbReference type="GO" id="GO:0045893">
    <property type="term" value="P:positive regulation of DNA-templated transcription"/>
    <property type="evidence" value="ECO:0007669"/>
    <property type="project" value="TreeGrafter"/>
</dbReference>
<feature type="region of interest" description="Disordered" evidence="7">
    <location>
        <begin position="1"/>
        <end position="77"/>
    </location>
</feature>
<feature type="region of interest" description="Disordered" evidence="7">
    <location>
        <begin position="163"/>
        <end position="206"/>
    </location>
</feature>
<feature type="compositionally biased region" description="Polar residues" evidence="7">
    <location>
        <begin position="474"/>
        <end position="488"/>
    </location>
</feature>
<dbReference type="GO" id="GO:0008270">
    <property type="term" value="F:zinc ion binding"/>
    <property type="evidence" value="ECO:0007669"/>
    <property type="project" value="UniProtKB-KW"/>
</dbReference>
<keyword evidence="5" id="KW-0539">Nucleus</keyword>
<evidence type="ECO:0000256" key="2">
    <source>
        <dbReference type="ARBA" id="ARBA00022723"/>
    </source>
</evidence>
<evidence type="ECO:0000313" key="10">
    <source>
        <dbReference type="Proteomes" id="UP000268162"/>
    </source>
</evidence>
<feature type="compositionally biased region" description="Basic residues" evidence="7">
    <location>
        <begin position="398"/>
        <end position="408"/>
    </location>
</feature>
<sequence>MPLTSKSETANSSRPARSRGGKGKSVTRPSAGKKLFNLTKKPPSLNASSGPLHHSLSDSGSEVDSVEPPTLYKAPNPTFHPSPAQAYCICERGYNGSEFVVSCERCHEWFHGICVSITPQDAALATHLYCPNCARQAQRAKGTKIMKPKANFKVNPKRRLSDDIYGPLVPSANRSGPTKKKATAIPAAKPHPKTSPKAGTVRKTKPKPKVFLSSDDEADELNVLPPANPTSNPATFTKPGIVMGTLPPPLDDEDDDLDICPICDSECTCGARADSNISLMPPAPAPPVPTDSPVKSRSGKAGPIIRKGDVKAAVAPPPAGKRAKIPALLPVNHYASEVDISDWSSDEAASPVVHQTATSPTLQTNSPSRRGKRLGKKPQPPAPPPVVSAPQGAGKRLGAGKKAGKKMTHALGPPPTPPAAVPLSDSLTLESTLSEPFLSDPIDIMDSDLTDLEAEDEAAILESFEHGGEGVLSDHSSSSTFGYDYSPSNSDTEIYDEIQFEVTPDLPVESTAPVAAPPLSPQNGLAQMARSNWSSSSLDQWDYNNMLGWQSWSSNYDELSDRNSVAPDSDDDTKPIAQSVTAPVMASSTTPAASGAQPDSSSEDGYFPDVASDCMSSSDSESQSSGPPTSVGMHFLPDPPTLLSTVAALRNSRAIAIDFPAAPTPAPTPMHPTELPFTHLPPLDLSYLDALIDHAIFLPDGDILGLPHHLLEEDDDDELSDHQHQATLDSLNLDMPVRQARFRRPSFELRPQPLPRLQTALSFPSTEPPNLADMTSLASQMAWPTPAETRQLDHPSTPPPCTLGTNPSTCQQFQKRADPVPSLLETSVLMFQKRNRRLHTKRKWGDGAPELIRPSPGKKRIVTRPKSGAVAVSTAACTVKETRPVSAPHSPSPQHTPLNPPQTSLTSALARPSLVNITIDDLMDTEQLTSENGPDPSPAPAIPLSSSFASAVAMVASGGTRAAADPSRWDRIPIHSFRESRSQAGQWKSAAQTSQSINIYKSSKK</sequence>
<dbReference type="InterPro" id="IPR011011">
    <property type="entry name" value="Znf_FYVE_PHD"/>
</dbReference>
<feature type="compositionally biased region" description="Polar residues" evidence="7">
    <location>
        <begin position="1"/>
        <end position="15"/>
    </location>
</feature>
<dbReference type="EMBL" id="ML002837">
    <property type="protein sequence ID" value="RKP35566.1"/>
    <property type="molecule type" value="Genomic_DNA"/>
</dbReference>
<feature type="region of interest" description="Disordered" evidence="7">
    <location>
        <begin position="880"/>
        <end position="905"/>
    </location>
</feature>
<proteinExistence type="predicted"/>
<dbReference type="PROSITE" id="PS50016">
    <property type="entry name" value="ZF_PHD_2"/>
    <property type="match status" value="1"/>
</dbReference>
<dbReference type="PANTHER" id="PTHR46174:SF1">
    <property type="entry name" value="CXXC-TYPE ZINC FINGER PROTEIN 1"/>
    <property type="match status" value="1"/>
</dbReference>
<feature type="region of interest" description="Disordered" evidence="7">
    <location>
        <begin position="346"/>
        <end position="427"/>
    </location>
</feature>
<dbReference type="SMART" id="SM00249">
    <property type="entry name" value="PHD"/>
    <property type="match status" value="1"/>
</dbReference>
<feature type="compositionally biased region" description="Polar residues" evidence="7">
    <location>
        <begin position="982"/>
        <end position="1005"/>
    </location>
</feature>
<keyword evidence="4" id="KW-0862">Zinc</keyword>
<feature type="compositionally biased region" description="Pro residues" evidence="7">
    <location>
        <begin position="378"/>
        <end position="387"/>
    </location>
</feature>